<dbReference type="FunFam" id="1.10.10.10:FF:000210">
    <property type="entry name" value="Winged-helix transcriptional response regulator KdpE"/>
    <property type="match status" value="1"/>
</dbReference>
<keyword evidence="2" id="KW-0963">Cytoplasm</keyword>
<accession>A0A2W5QAI1</accession>
<evidence type="ECO:0000256" key="4">
    <source>
        <dbReference type="ARBA" id="ARBA00023012"/>
    </source>
</evidence>
<dbReference type="NCBIfam" id="NF007820">
    <property type="entry name" value="PRK10529.1"/>
    <property type="match status" value="1"/>
</dbReference>
<dbReference type="GO" id="GO:0032993">
    <property type="term" value="C:protein-DNA complex"/>
    <property type="evidence" value="ECO:0007669"/>
    <property type="project" value="TreeGrafter"/>
</dbReference>
<dbReference type="PROSITE" id="PS50110">
    <property type="entry name" value="RESPONSE_REGULATORY"/>
    <property type="match status" value="1"/>
</dbReference>
<name>A0A2W5QAI1_VARPD</name>
<dbReference type="CDD" id="cd17620">
    <property type="entry name" value="REC_OmpR_KdpE-like"/>
    <property type="match status" value="1"/>
</dbReference>
<dbReference type="Pfam" id="PF00486">
    <property type="entry name" value="Trans_reg_C"/>
    <property type="match status" value="1"/>
</dbReference>
<dbReference type="SMART" id="SM00448">
    <property type="entry name" value="REC"/>
    <property type="match status" value="1"/>
</dbReference>
<dbReference type="GO" id="GO:0005829">
    <property type="term" value="C:cytosol"/>
    <property type="evidence" value="ECO:0007669"/>
    <property type="project" value="TreeGrafter"/>
</dbReference>
<dbReference type="SMART" id="SM00862">
    <property type="entry name" value="Trans_reg_C"/>
    <property type="match status" value="1"/>
</dbReference>
<feature type="domain" description="OmpR/PhoB-type" evidence="11">
    <location>
        <begin position="135"/>
        <end position="238"/>
    </location>
</feature>
<evidence type="ECO:0000256" key="8">
    <source>
        <dbReference type="PROSITE-ProRule" id="PRU00169"/>
    </source>
</evidence>
<dbReference type="Pfam" id="PF00072">
    <property type="entry name" value="Response_reg"/>
    <property type="match status" value="1"/>
</dbReference>
<keyword evidence="3 8" id="KW-0597">Phosphoprotein</keyword>
<evidence type="ECO:0000256" key="6">
    <source>
        <dbReference type="ARBA" id="ARBA00023125"/>
    </source>
</evidence>
<reference evidence="12 13" key="1">
    <citation type="submission" date="2017-08" db="EMBL/GenBank/DDBJ databases">
        <title>Infants hospitalized years apart are colonized by the same room-sourced microbial strains.</title>
        <authorList>
            <person name="Brooks B."/>
            <person name="Olm M.R."/>
            <person name="Firek B.A."/>
            <person name="Baker R."/>
            <person name="Thomas B.C."/>
            <person name="Morowitz M.J."/>
            <person name="Banfield J.F."/>
        </authorList>
    </citation>
    <scope>NUCLEOTIDE SEQUENCE [LARGE SCALE GENOMIC DNA]</scope>
    <source>
        <strain evidence="12">S2_005_003_R2_41</strain>
    </source>
</reference>
<dbReference type="PANTHER" id="PTHR48111:SF50">
    <property type="entry name" value="KDP OPERON TRANSCRIPTIONAL REGULATORY PROTEIN KDPE"/>
    <property type="match status" value="1"/>
</dbReference>
<evidence type="ECO:0000259" key="11">
    <source>
        <dbReference type="PROSITE" id="PS51755"/>
    </source>
</evidence>
<comment type="caution">
    <text evidence="12">The sequence shown here is derived from an EMBL/GenBank/DDBJ whole genome shotgun (WGS) entry which is preliminary data.</text>
</comment>
<dbReference type="GO" id="GO:0000156">
    <property type="term" value="F:phosphorelay response regulator activity"/>
    <property type="evidence" value="ECO:0007669"/>
    <property type="project" value="TreeGrafter"/>
</dbReference>
<dbReference type="CDD" id="cd00383">
    <property type="entry name" value="trans_reg_C"/>
    <property type="match status" value="1"/>
</dbReference>
<gene>
    <name evidence="12" type="ORF">DI563_13040</name>
</gene>
<dbReference type="Proteomes" id="UP000249135">
    <property type="component" value="Unassembled WGS sequence"/>
</dbReference>
<proteinExistence type="predicted"/>
<dbReference type="FunFam" id="3.40.50.2300:FF:000021">
    <property type="entry name" value="Two-component system response regulator KdpE"/>
    <property type="match status" value="1"/>
</dbReference>
<evidence type="ECO:0000256" key="1">
    <source>
        <dbReference type="ARBA" id="ARBA00004496"/>
    </source>
</evidence>
<dbReference type="InterPro" id="IPR039420">
    <property type="entry name" value="WalR-like"/>
</dbReference>
<evidence type="ECO:0000256" key="5">
    <source>
        <dbReference type="ARBA" id="ARBA00023015"/>
    </source>
</evidence>
<keyword evidence="7" id="KW-0804">Transcription</keyword>
<dbReference type="GO" id="GO:0045893">
    <property type="term" value="P:positive regulation of DNA-templated transcription"/>
    <property type="evidence" value="ECO:0007669"/>
    <property type="project" value="UniProtKB-ARBA"/>
</dbReference>
<dbReference type="Gene3D" id="1.10.10.10">
    <property type="entry name" value="Winged helix-like DNA-binding domain superfamily/Winged helix DNA-binding domain"/>
    <property type="match status" value="1"/>
</dbReference>
<evidence type="ECO:0000256" key="3">
    <source>
        <dbReference type="ARBA" id="ARBA00022553"/>
    </source>
</evidence>
<dbReference type="SUPFAM" id="SSF46894">
    <property type="entry name" value="C-terminal effector domain of the bipartite response regulators"/>
    <property type="match status" value="1"/>
</dbReference>
<keyword evidence="4" id="KW-0902">Two-component regulatory system</keyword>
<organism evidence="12 13">
    <name type="scientific">Variovorax paradoxus</name>
    <dbReference type="NCBI Taxonomy" id="34073"/>
    <lineage>
        <taxon>Bacteria</taxon>
        <taxon>Pseudomonadati</taxon>
        <taxon>Pseudomonadota</taxon>
        <taxon>Betaproteobacteria</taxon>
        <taxon>Burkholderiales</taxon>
        <taxon>Comamonadaceae</taxon>
        <taxon>Variovorax</taxon>
    </lineage>
</organism>
<dbReference type="InterPro" id="IPR011006">
    <property type="entry name" value="CheY-like_superfamily"/>
</dbReference>
<feature type="domain" description="Response regulatory" evidence="10">
    <location>
        <begin position="5"/>
        <end position="118"/>
    </location>
</feature>
<sequence>MPAPTAIVIEDEPQIRRFVRSALEAEGWQVHEAATQREGLAAAGTRRPDLLVLDLGLPDGDGLDLIRDVRGWSAVPIIVLSARVDEEDKIAALDAGADDYLTKPFGTGELLARVRANLRRPRVATAEGTAPAADEALFRFGEGEGAVEVDRTARLVRRAGAEVHLTPTEYRLLTVLVANAGRVLTQRQLLREVWGPAHSGQSHYLRVYMGHLRSKLEVDPAQPKHLLTETAVGYRLVA</sequence>
<feature type="DNA-binding region" description="OmpR/PhoB-type" evidence="9">
    <location>
        <begin position="135"/>
        <end position="238"/>
    </location>
</feature>
<evidence type="ECO:0000313" key="13">
    <source>
        <dbReference type="Proteomes" id="UP000249135"/>
    </source>
</evidence>
<evidence type="ECO:0000259" key="10">
    <source>
        <dbReference type="PROSITE" id="PS50110"/>
    </source>
</evidence>
<keyword evidence="5" id="KW-0805">Transcription regulation</keyword>
<keyword evidence="6 9" id="KW-0238">DNA-binding</keyword>
<comment type="subcellular location">
    <subcellularLocation>
        <location evidence="1">Cytoplasm</location>
    </subcellularLocation>
</comment>
<dbReference type="PANTHER" id="PTHR48111">
    <property type="entry name" value="REGULATOR OF RPOS"/>
    <property type="match status" value="1"/>
</dbReference>
<dbReference type="Gene3D" id="6.10.250.690">
    <property type="match status" value="1"/>
</dbReference>
<dbReference type="GO" id="GO:0042802">
    <property type="term" value="F:identical protein binding"/>
    <property type="evidence" value="ECO:0007669"/>
    <property type="project" value="UniProtKB-ARBA"/>
</dbReference>
<dbReference type="GO" id="GO:0000987">
    <property type="term" value="F:cis-regulatory region sequence-specific DNA binding"/>
    <property type="evidence" value="ECO:0007669"/>
    <property type="project" value="UniProtKB-ARBA"/>
</dbReference>
<evidence type="ECO:0000256" key="7">
    <source>
        <dbReference type="ARBA" id="ARBA00023163"/>
    </source>
</evidence>
<dbReference type="EMBL" id="QFPP01000145">
    <property type="protein sequence ID" value="PZQ74144.1"/>
    <property type="molecule type" value="Genomic_DNA"/>
</dbReference>
<evidence type="ECO:0000256" key="9">
    <source>
        <dbReference type="PROSITE-ProRule" id="PRU01091"/>
    </source>
</evidence>
<evidence type="ECO:0000256" key="2">
    <source>
        <dbReference type="ARBA" id="ARBA00022490"/>
    </source>
</evidence>
<dbReference type="AlphaFoldDB" id="A0A2W5QAI1"/>
<dbReference type="InterPro" id="IPR036388">
    <property type="entry name" value="WH-like_DNA-bd_sf"/>
</dbReference>
<feature type="modified residue" description="4-aspartylphosphate" evidence="8">
    <location>
        <position position="54"/>
    </location>
</feature>
<evidence type="ECO:0000313" key="12">
    <source>
        <dbReference type="EMBL" id="PZQ74144.1"/>
    </source>
</evidence>
<protein>
    <submittedName>
        <fullName evidence="12">Two-component system response regulator KdpE</fullName>
    </submittedName>
</protein>
<dbReference type="InterPro" id="IPR016032">
    <property type="entry name" value="Sig_transdc_resp-reg_C-effctor"/>
</dbReference>
<dbReference type="Gene3D" id="3.40.50.2300">
    <property type="match status" value="1"/>
</dbReference>
<dbReference type="InterPro" id="IPR001789">
    <property type="entry name" value="Sig_transdc_resp-reg_receiver"/>
</dbReference>
<dbReference type="PROSITE" id="PS51755">
    <property type="entry name" value="OMPR_PHOB"/>
    <property type="match status" value="1"/>
</dbReference>
<dbReference type="InterPro" id="IPR001867">
    <property type="entry name" value="OmpR/PhoB-type_DNA-bd"/>
</dbReference>
<dbReference type="SUPFAM" id="SSF52172">
    <property type="entry name" value="CheY-like"/>
    <property type="match status" value="1"/>
</dbReference>